<keyword evidence="1" id="KW-1133">Transmembrane helix</keyword>
<dbReference type="RefSeq" id="WP_134513831.1">
    <property type="nucleotide sequence ID" value="NZ_SOHJ01000004.1"/>
</dbReference>
<keyword evidence="3" id="KW-1185">Reference proteome</keyword>
<evidence type="ECO:0000313" key="2">
    <source>
        <dbReference type="EMBL" id="TFD61623.1"/>
    </source>
</evidence>
<dbReference type="OrthoDB" id="5110635at2"/>
<comment type="caution">
    <text evidence="2">The sequence shown here is derived from an EMBL/GenBank/DDBJ whole genome shotgun (WGS) entry which is preliminary data.</text>
</comment>
<evidence type="ECO:0000313" key="3">
    <source>
        <dbReference type="Proteomes" id="UP000298170"/>
    </source>
</evidence>
<accession>A0A4R9AHE9</accession>
<sequence>MEPTPPYVQNAYVARYAPGLAAKYRRANAGFGTAFAIFLVVSLVISAMTERDWFAYVFVTLVFGGAALTGLFTARKAENKWNADNRLALAVSEAGIGLPRLGTLAWSEVTSVRIYDHSLTPRGMSPFTSTVTHLLGTDSTMFVDVFAADADAVLARAGNPAEVLRALDANKKITGFKGAWGQGMHDPVFQDAIKALAAEAERHGTPVVFDVTNPSAWYSPRSNQTKAS</sequence>
<dbReference type="AlphaFoldDB" id="A0A4R9AHE9"/>
<name>A0A4R9AHE9_9MICO</name>
<protein>
    <submittedName>
        <fullName evidence="2">Uncharacterized protein</fullName>
    </submittedName>
</protein>
<reference evidence="2 3" key="1">
    <citation type="submission" date="2019-03" db="EMBL/GenBank/DDBJ databases">
        <title>Genomics of glacier-inhabiting Cryobacterium strains.</title>
        <authorList>
            <person name="Liu Q."/>
            <person name="Xin Y.-H."/>
        </authorList>
    </citation>
    <scope>NUCLEOTIDE SEQUENCE [LARGE SCALE GENOMIC DNA]</scope>
    <source>
        <strain evidence="2 3">Sr39</strain>
    </source>
</reference>
<dbReference type="Proteomes" id="UP000298170">
    <property type="component" value="Unassembled WGS sequence"/>
</dbReference>
<keyword evidence="1" id="KW-0812">Transmembrane</keyword>
<evidence type="ECO:0000256" key="1">
    <source>
        <dbReference type="SAM" id="Phobius"/>
    </source>
</evidence>
<organism evidence="2 3">
    <name type="scientific">Cryobacterium suzukii</name>
    <dbReference type="NCBI Taxonomy" id="1259198"/>
    <lineage>
        <taxon>Bacteria</taxon>
        <taxon>Bacillati</taxon>
        <taxon>Actinomycetota</taxon>
        <taxon>Actinomycetes</taxon>
        <taxon>Micrococcales</taxon>
        <taxon>Microbacteriaceae</taxon>
        <taxon>Cryobacterium</taxon>
    </lineage>
</organism>
<feature type="transmembrane region" description="Helical" evidence="1">
    <location>
        <begin position="53"/>
        <end position="72"/>
    </location>
</feature>
<feature type="transmembrane region" description="Helical" evidence="1">
    <location>
        <begin position="29"/>
        <end position="47"/>
    </location>
</feature>
<keyword evidence="1" id="KW-0472">Membrane</keyword>
<dbReference type="EMBL" id="SOHJ01000004">
    <property type="protein sequence ID" value="TFD61623.1"/>
    <property type="molecule type" value="Genomic_DNA"/>
</dbReference>
<proteinExistence type="predicted"/>
<gene>
    <name evidence="2" type="ORF">E3T39_06165</name>
</gene>